<evidence type="ECO:0000256" key="2">
    <source>
        <dbReference type="ARBA" id="ARBA00022771"/>
    </source>
</evidence>
<organism evidence="7 8">
    <name type="scientific">[Candida] subhashii</name>
    <dbReference type="NCBI Taxonomy" id="561895"/>
    <lineage>
        <taxon>Eukaryota</taxon>
        <taxon>Fungi</taxon>
        <taxon>Dikarya</taxon>
        <taxon>Ascomycota</taxon>
        <taxon>Saccharomycotina</taxon>
        <taxon>Pichiomycetes</taxon>
        <taxon>Debaryomycetaceae</taxon>
        <taxon>Spathaspora</taxon>
    </lineage>
</organism>
<evidence type="ECO:0000259" key="6">
    <source>
        <dbReference type="PROSITE" id="PS50089"/>
    </source>
</evidence>
<accession>A0A8J5QFU6</accession>
<sequence length="165" mass="18157">MASSGYVINISSDEEEIDDNDVEIVEFRKLTADLMEHPQQSSESRRTTKKLADVQCPICFDEVTQATTTSCGHIFCLECIQQSIASSHARGQVRNSANGGRGRGSQGSGVGLCPLCRKKVIFKETIVLRMKVGKNNGIPKLPESTIKPHEIPVESIKPDDKKKKK</sequence>
<dbReference type="Pfam" id="PF13445">
    <property type="entry name" value="zf-RING_UBOX"/>
    <property type="match status" value="1"/>
</dbReference>
<dbReference type="EMBL" id="JAGSYN010000122">
    <property type="protein sequence ID" value="KAG7663696.1"/>
    <property type="molecule type" value="Genomic_DNA"/>
</dbReference>
<dbReference type="GO" id="GO:0045944">
    <property type="term" value="P:positive regulation of transcription by RNA polymerase II"/>
    <property type="evidence" value="ECO:0007669"/>
    <property type="project" value="TreeGrafter"/>
</dbReference>
<keyword evidence="1" id="KW-0479">Metal-binding</keyword>
<dbReference type="InterPro" id="IPR001841">
    <property type="entry name" value="Znf_RING"/>
</dbReference>
<dbReference type="RefSeq" id="XP_049263928.1">
    <property type="nucleotide sequence ID" value="XM_049406568.1"/>
</dbReference>
<dbReference type="GeneID" id="73469583"/>
<dbReference type="GO" id="GO:0008270">
    <property type="term" value="F:zinc ion binding"/>
    <property type="evidence" value="ECO:0007669"/>
    <property type="project" value="UniProtKB-KW"/>
</dbReference>
<dbReference type="InterPro" id="IPR017907">
    <property type="entry name" value="Znf_RING_CS"/>
</dbReference>
<dbReference type="PROSITE" id="PS50089">
    <property type="entry name" value="ZF_RING_2"/>
    <property type="match status" value="1"/>
</dbReference>
<comment type="caution">
    <text evidence="7">The sequence shown here is derived from an EMBL/GenBank/DDBJ whole genome shotgun (WGS) entry which is preliminary data.</text>
</comment>
<evidence type="ECO:0000256" key="5">
    <source>
        <dbReference type="SAM" id="MobiDB-lite"/>
    </source>
</evidence>
<dbReference type="Proteomes" id="UP000694255">
    <property type="component" value="Unassembled WGS sequence"/>
</dbReference>
<proteinExistence type="predicted"/>
<keyword evidence="3" id="KW-0862">Zinc</keyword>
<feature type="region of interest" description="Disordered" evidence="5">
    <location>
        <begin position="139"/>
        <end position="165"/>
    </location>
</feature>
<protein>
    <recommendedName>
        <fullName evidence="6">RING-type domain-containing protein</fullName>
    </recommendedName>
</protein>
<dbReference type="AlphaFoldDB" id="A0A8J5QFU6"/>
<evidence type="ECO:0000313" key="7">
    <source>
        <dbReference type="EMBL" id="KAG7663696.1"/>
    </source>
</evidence>
<evidence type="ECO:0000313" key="8">
    <source>
        <dbReference type="Proteomes" id="UP000694255"/>
    </source>
</evidence>
<evidence type="ECO:0000256" key="1">
    <source>
        <dbReference type="ARBA" id="ARBA00022723"/>
    </source>
</evidence>
<gene>
    <name evidence="7" type="ORF">J8A68_002782</name>
</gene>
<evidence type="ECO:0000256" key="4">
    <source>
        <dbReference type="PROSITE-ProRule" id="PRU00175"/>
    </source>
</evidence>
<dbReference type="PROSITE" id="PS00518">
    <property type="entry name" value="ZF_RING_1"/>
    <property type="match status" value="1"/>
</dbReference>
<keyword evidence="8" id="KW-1185">Reference proteome</keyword>
<reference evidence="7 8" key="1">
    <citation type="journal article" date="2021" name="DNA Res.">
        <title>Genome analysis of Candida subhashii reveals its hybrid nature and dual mitochondrial genome conformations.</title>
        <authorList>
            <person name="Mixao V."/>
            <person name="Hegedusova E."/>
            <person name="Saus E."/>
            <person name="Pryszcz L.P."/>
            <person name="Cillingova A."/>
            <person name="Nosek J."/>
            <person name="Gabaldon T."/>
        </authorList>
    </citation>
    <scope>NUCLEOTIDE SEQUENCE [LARGE SCALE GENOMIC DNA]</scope>
    <source>
        <strain evidence="7 8">CBS 10753</strain>
    </source>
</reference>
<dbReference type="InterPro" id="IPR047134">
    <property type="entry name" value="RNF4"/>
</dbReference>
<name>A0A8J5QFU6_9ASCO</name>
<dbReference type="OrthoDB" id="6270329at2759"/>
<dbReference type="SMART" id="SM00184">
    <property type="entry name" value="RING"/>
    <property type="match status" value="1"/>
</dbReference>
<feature type="compositionally biased region" description="Basic and acidic residues" evidence="5">
    <location>
        <begin position="146"/>
        <end position="165"/>
    </location>
</feature>
<feature type="domain" description="RING-type" evidence="6">
    <location>
        <begin position="56"/>
        <end position="117"/>
    </location>
</feature>
<dbReference type="PANTHER" id="PTHR23041">
    <property type="entry name" value="RING FINGER DOMAIN-CONTAINING"/>
    <property type="match status" value="1"/>
</dbReference>
<keyword evidence="2 4" id="KW-0863">Zinc-finger</keyword>
<dbReference type="PANTHER" id="PTHR23041:SF78">
    <property type="entry name" value="E3 UBIQUITIN-PROTEIN LIGASE RNF4"/>
    <property type="match status" value="1"/>
</dbReference>
<dbReference type="InterPro" id="IPR027370">
    <property type="entry name" value="Znf-RING_euk"/>
</dbReference>
<evidence type="ECO:0000256" key="3">
    <source>
        <dbReference type="ARBA" id="ARBA00022833"/>
    </source>
</evidence>